<gene>
    <name evidence="3" type="ORF">CLV92_10957</name>
</gene>
<dbReference type="Gene3D" id="3.40.50.720">
    <property type="entry name" value="NAD(P)-binding Rossmann-like Domain"/>
    <property type="match status" value="1"/>
</dbReference>
<feature type="domain" description="Saccharopine dehydrogenase NADP binding" evidence="1">
    <location>
        <begin position="10"/>
        <end position="151"/>
    </location>
</feature>
<protein>
    <submittedName>
        <fullName evidence="3">Saccharopine dehydrogenase-like NADP-dependent oxidoreductase</fullName>
    </submittedName>
</protein>
<dbReference type="AlphaFoldDB" id="A0A2S6IHW3"/>
<keyword evidence="4" id="KW-1185">Reference proteome</keyword>
<dbReference type="PANTHER" id="PTHR43796:SF2">
    <property type="entry name" value="CARBOXYNORSPERMIDINE SYNTHASE"/>
    <property type="match status" value="1"/>
</dbReference>
<dbReference type="InterPro" id="IPR032095">
    <property type="entry name" value="Sacchrp_dh-like_C"/>
</dbReference>
<evidence type="ECO:0000259" key="1">
    <source>
        <dbReference type="Pfam" id="PF03435"/>
    </source>
</evidence>
<evidence type="ECO:0000259" key="2">
    <source>
        <dbReference type="Pfam" id="PF16653"/>
    </source>
</evidence>
<evidence type="ECO:0000313" key="4">
    <source>
        <dbReference type="Proteomes" id="UP000239485"/>
    </source>
</evidence>
<evidence type="ECO:0000313" key="3">
    <source>
        <dbReference type="EMBL" id="PPK93781.1"/>
    </source>
</evidence>
<dbReference type="Proteomes" id="UP000239485">
    <property type="component" value="Unassembled WGS sequence"/>
</dbReference>
<accession>A0A2S6IHW3</accession>
<dbReference type="Pfam" id="PF03435">
    <property type="entry name" value="Sacchrp_dh_NADP"/>
    <property type="match status" value="1"/>
</dbReference>
<dbReference type="Pfam" id="PF16653">
    <property type="entry name" value="Sacchrp_dh_C"/>
    <property type="match status" value="1"/>
</dbReference>
<feature type="domain" description="Saccharopine dehydrogenase-like C-terminal" evidence="2">
    <location>
        <begin position="156"/>
        <end position="406"/>
    </location>
</feature>
<dbReference type="SUPFAM" id="SSF51735">
    <property type="entry name" value="NAD(P)-binding Rossmann-fold domains"/>
    <property type="match status" value="1"/>
</dbReference>
<proteinExistence type="predicted"/>
<name>A0A2S6IHW3_9ACTN</name>
<dbReference type="EMBL" id="PTJD01000009">
    <property type="protein sequence ID" value="PPK93781.1"/>
    <property type="molecule type" value="Genomic_DNA"/>
</dbReference>
<dbReference type="InterPro" id="IPR036291">
    <property type="entry name" value="NAD(P)-bd_dom_sf"/>
</dbReference>
<comment type="caution">
    <text evidence="3">The sequence shown here is derived from an EMBL/GenBank/DDBJ whole genome shotgun (WGS) entry which is preliminary data.</text>
</comment>
<dbReference type="Gene3D" id="3.30.360.10">
    <property type="entry name" value="Dihydrodipicolinate Reductase, domain 2"/>
    <property type="match status" value="1"/>
</dbReference>
<organism evidence="3 4">
    <name type="scientific">Kineococcus xinjiangensis</name>
    <dbReference type="NCBI Taxonomy" id="512762"/>
    <lineage>
        <taxon>Bacteria</taxon>
        <taxon>Bacillati</taxon>
        <taxon>Actinomycetota</taxon>
        <taxon>Actinomycetes</taxon>
        <taxon>Kineosporiales</taxon>
        <taxon>Kineosporiaceae</taxon>
        <taxon>Kineococcus</taxon>
    </lineage>
</organism>
<sequence length="422" mass="45788">MAQYGRRMRILLVGAGGVGDAFAKTAARRDFFDEVVVADYDPARAERTVAAVRRRHPGDERFRAARVDASDAAAVTALAREHGSTHVMNAVDPRFVMPVFTGALEAGADYLDMAMSLSRPHPEEPCSRTGVKLGDEQFAMARRWEDAGRLALVGMGVEPGLSDVFARYAADHLFSEIDELGVRDGANLVVRDESGREVFAPSFSIWTTIEECLNPPVVHERDRGWFTTPPFSEPEVFDFPGGIGPVECVNVEHEEVLLMPRWVDARRVTFKYGLGAEFIGVLKTLHALGLDSTEPVRVGGVEVAPRDVVAACLPDPATLGPRMTGSTCAGLWVTGRGKDGSPREVYLHHVVDNAWSMAEHEAQCVVWQTAVNPVVALELLASGTWSGTGVLGPEAFDAVPFLDLLSTAHASPWGCEERTPRG</sequence>
<reference evidence="3 4" key="1">
    <citation type="submission" date="2018-02" db="EMBL/GenBank/DDBJ databases">
        <title>Genomic Encyclopedia of Archaeal and Bacterial Type Strains, Phase II (KMG-II): from individual species to whole genera.</title>
        <authorList>
            <person name="Goeker M."/>
        </authorList>
    </citation>
    <scope>NUCLEOTIDE SEQUENCE [LARGE SCALE GENOMIC DNA]</scope>
    <source>
        <strain evidence="3 4">DSM 22857</strain>
    </source>
</reference>
<dbReference type="PANTHER" id="PTHR43796">
    <property type="entry name" value="CARBOXYNORSPERMIDINE SYNTHASE"/>
    <property type="match status" value="1"/>
</dbReference>
<dbReference type="InterPro" id="IPR005097">
    <property type="entry name" value="Sacchrp_dh_NADP-bd"/>
</dbReference>